<gene>
    <name evidence="2" type="ORF">LRS13_22185</name>
</gene>
<feature type="region of interest" description="Disordered" evidence="1">
    <location>
        <begin position="1"/>
        <end position="20"/>
    </location>
</feature>
<dbReference type="PANTHER" id="PTHR22753:SF14">
    <property type="entry name" value="MONOACYLGLYCEROL_DIACYLGLYCEROL O-ACYLTRANSFERASE"/>
    <property type="match status" value="1"/>
</dbReference>
<name>A0ABY5PFC3_9ACTN</name>
<sequence length="265" mass="28588">MIGPLRHLRSQADAAPDLDERDPDFIRERLPGLWLLSSVYFRGDVRGLGNIPDTGPVLLVGNHSGGRTTPDTTVLVSAFSTYFGVERPLFALTRTAPLSWPPPGWLRRFGIVAPTPGAADVALRAGASVLTYPGGDREGQRPSWEAGRIDLGKDTTWVETALRHNVPVAPVVATGGQETALFLGRLGRGSGVSVSLALPWVINVGELAGHVPLPAKLTIEVLHPIDLRERYGADPNPAEVRDDIAAQMQRTLTQMQRARRLPVLG</sequence>
<evidence type="ECO:0000256" key="1">
    <source>
        <dbReference type="SAM" id="MobiDB-lite"/>
    </source>
</evidence>
<dbReference type="SUPFAM" id="SSF69593">
    <property type="entry name" value="Glycerol-3-phosphate (1)-acyltransferase"/>
    <property type="match status" value="1"/>
</dbReference>
<keyword evidence="3" id="KW-1185">Reference proteome</keyword>
<dbReference type="Proteomes" id="UP001058860">
    <property type="component" value="Chromosome"/>
</dbReference>
<proteinExistence type="predicted"/>
<dbReference type="EMBL" id="CP088295">
    <property type="protein sequence ID" value="UUY03348.1"/>
    <property type="molecule type" value="Genomic_DNA"/>
</dbReference>
<dbReference type="RefSeq" id="WP_353863856.1">
    <property type="nucleotide sequence ID" value="NZ_CP088295.1"/>
</dbReference>
<accession>A0ABY5PFC3</accession>
<dbReference type="PANTHER" id="PTHR22753">
    <property type="entry name" value="TRANSMEMBRANE PROTEIN 68"/>
    <property type="match status" value="1"/>
</dbReference>
<organism evidence="2 3">
    <name type="scientific">Svornostia abyssi</name>
    <dbReference type="NCBI Taxonomy" id="2898438"/>
    <lineage>
        <taxon>Bacteria</taxon>
        <taxon>Bacillati</taxon>
        <taxon>Actinomycetota</taxon>
        <taxon>Thermoleophilia</taxon>
        <taxon>Solirubrobacterales</taxon>
        <taxon>Baekduiaceae</taxon>
        <taxon>Svornostia</taxon>
    </lineage>
</organism>
<protein>
    <recommendedName>
        <fullName evidence="4">Glycerol acyltransferase</fullName>
    </recommendedName>
</protein>
<reference evidence="3" key="1">
    <citation type="submission" date="2021-11" db="EMBL/GenBank/DDBJ databases">
        <title>Cultivation dependent microbiological survey of springs from the worlds oldest radium mine currently devoted to the extraction of radon-saturated water.</title>
        <authorList>
            <person name="Kapinusova G."/>
            <person name="Smrhova T."/>
            <person name="Strejcek M."/>
            <person name="Suman J."/>
            <person name="Jani K."/>
            <person name="Pajer P."/>
            <person name="Uhlik O."/>
        </authorList>
    </citation>
    <scope>NUCLEOTIDE SEQUENCE [LARGE SCALE GENOMIC DNA]</scope>
    <source>
        <strain evidence="3">J379</strain>
    </source>
</reference>
<evidence type="ECO:0008006" key="4">
    <source>
        <dbReference type="Google" id="ProtNLM"/>
    </source>
</evidence>
<evidence type="ECO:0000313" key="3">
    <source>
        <dbReference type="Proteomes" id="UP001058860"/>
    </source>
</evidence>
<evidence type="ECO:0000313" key="2">
    <source>
        <dbReference type="EMBL" id="UUY03348.1"/>
    </source>
</evidence>